<dbReference type="RefSeq" id="WP_111331071.1">
    <property type="nucleotide sequence ID" value="NZ_CP030032.1"/>
</dbReference>
<dbReference type="Proteomes" id="UP000249799">
    <property type="component" value="Chromosome"/>
</dbReference>
<organism evidence="1 2">
    <name type="scientific">Bradymonas sediminis</name>
    <dbReference type="NCBI Taxonomy" id="1548548"/>
    <lineage>
        <taxon>Bacteria</taxon>
        <taxon>Deltaproteobacteria</taxon>
        <taxon>Bradymonadales</taxon>
        <taxon>Bradymonadaceae</taxon>
        <taxon>Bradymonas</taxon>
    </lineage>
</organism>
<dbReference type="KEGG" id="bsed:DN745_00260"/>
<dbReference type="EMBL" id="CP030032">
    <property type="protein sequence ID" value="AWV87847.1"/>
    <property type="molecule type" value="Genomic_DNA"/>
</dbReference>
<evidence type="ECO:0000313" key="1">
    <source>
        <dbReference type="EMBL" id="AWV87847.1"/>
    </source>
</evidence>
<accession>A0A2Z4FG20</accession>
<proteinExistence type="predicted"/>
<protein>
    <submittedName>
        <fullName evidence="1">Uncharacterized protein</fullName>
    </submittedName>
</protein>
<gene>
    <name evidence="1" type="ORF">DN745_00260</name>
</gene>
<reference evidence="1 2" key="1">
    <citation type="submission" date="2018-06" db="EMBL/GenBank/DDBJ databases">
        <title>Lujinxingia sediminis gen. nov. sp. nov., a new facultative anaerobic member of the class Deltaproteobacteria, and proposal of Lujinxingaceae fam. nov.</title>
        <authorList>
            <person name="Guo L.-Y."/>
            <person name="Li C.-M."/>
            <person name="Wang S."/>
            <person name="Du Z.-J."/>
        </authorList>
    </citation>
    <scope>NUCLEOTIDE SEQUENCE [LARGE SCALE GENOMIC DNA]</scope>
    <source>
        <strain evidence="1 2">FA350</strain>
    </source>
</reference>
<dbReference type="AlphaFoldDB" id="A0A2Z4FG20"/>
<dbReference type="OrthoDB" id="5501254at2"/>
<evidence type="ECO:0000313" key="2">
    <source>
        <dbReference type="Proteomes" id="UP000249799"/>
    </source>
</evidence>
<name>A0A2Z4FG20_9DELT</name>
<keyword evidence="2" id="KW-1185">Reference proteome</keyword>
<sequence length="201" mass="22840">MYEKQTKMISLMKEILQDDYLHLTVHQYTLNENLDQGSVDIHCRLSNQKDESFEVEGVGVGVIDALFDGLKKRMADDYPSLKSIRFSEFSIEGLVSRDDSPDTATKAAAVAKVGILNSEGNDFHFEAKAPSVSRAGIEATIMGAEYFVNSECTYVRLHEILEHYRSEGRTDLVEKYTDLMTRVVQNTSYSEVVERIREQIR</sequence>